<sequence>MTLPTSLWQTFALAMDKARPGFAKGPWFTMNAVLELDDPLNVDALATAFTELQRRHDVLRTEIGDGIQLIHEQPTAALEVVDEVTTHVEVPLHAPVRLRLADNRLGLHLHHMESDPVTLWAALSDLASTYTAVLQGETLPPPAAQYADYSTAEAEHVLRTREPAATWWQEHLLDAKACPQPSTIGGAAFAFRDDLLSATEVDRVEQLTKEHRSTTLVTLLAALVDGMSPYLGPGDSVVFSTLFGKRDRPAWQNVLGPCIVPSLLAVPRDAELSAVREAVVGCSRYARFPRSEQPIDPRTPFFEYVPQQWPPGFTFGTVKATVIAAAGPKDTGLADTLAIRVRPATDGVLTGHFSGDGTDWTEPLVQQVRDRFRSYLLE</sequence>
<organism evidence="2 3">
    <name type="scientific">Kribbella qitaiheensis</name>
    <dbReference type="NCBI Taxonomy" id="1544730"/>
    <lineage>
        <taxon>Bacteria</taxon>
        <taxon>Bacillati</taxon>
        <taxon>Actinomycetota</taxon>
        <taxon>Actinomycetes</taxon>
        <taxon>Propionibacteriales</taxon>
        <taxon>Kribbellaceae</taxon>
        <taxon>Kribbella</taxon>
    </lineage>
</organism>
<dbReference type="EMBL" id="CP043661">
    <property type="protein sequence ID" value="QNE18032.1"/>
    <property type="molecule type" value="Genomic_DNA"/>
</dbReference>
<evidence type="ECO:0000313" key="2">
    <source>
        <dbReference type="EMBL" id="QNE18032.1"/>
    </source>
</evidence>
<protein>
    <recommendedName>
        <fullName evidence="1">Condensation domain-containing protein</fullName>
    </recommendedName>
</protein>
<reference evidence="2 3" key="2">
    <citation type="journal article" date="2020" name="Microbiol. Resour. Announc.">
        <title>Antarctic desert soil bacteria exhibit high novel natural product potential, evaluated through long-read genome sequencing and comparative genomics.</title>
        <authorList>
            <person name="Benaud N."/>
            <person name="Edwards R.J."/>
            <person name="Amos T.G."/>
            <person name="D'Agostino P.M."/>
            <person name="Gutierrez-Chavez C."/>
            <person name="Montgomery K."/>
            <person name="Nicetic I."/>
            <person name="Ferrari B.C."/>
        </authorList>
    </citation>
    <scope>NUCLEOTIDE SEQUENCE [LARGE SCALE GENOMIC DNA]</scope>
    <source>
        <strain evidence="2 3">SPB151</strain>
    </source>
</reference>
<dbReference type="Gene3D" id="3.30.559.10">
    <property type="entry name" value="Chloramphenicol acetyltransferase-like domain"/>
    <property type="match status" value="1"/>
</dbReference>
<dbReference type="PANTHER" id="PTHR45527:SF1">
    <property type="entry name" value="FATTY ACID SYNTHASE"/>
    <property type="match status" value="1"/>
</dbReference>
<evidence type="ECO:0000313" key="3">
    <source>
        <dbReference type="Proteomes" id="UP000515563"/>
    </source>
</evidence>
<dbReference type="GO" id="GO:0031177">
    <property type="term" value="F:phosphopantetheine binding"/>
    <property type="evidence" value="ECO:0007669"/>
    <property type="project" value="TreeGrafter"/>
</dbReference>
<name>A0A7G6WVL7_9ACTN</name>
<dbReference type="Gene3D" id="3.30.559.30">
    <property type="entry name" value="Nonribosomal peptide synthetase, condensation domain"/>
    <property type="match status" value="1"/>
</dbReference>
<dbReference type="GO" id="GO:0043041">
    <property type="term" value="P:amino acid activation for nonribosomal peptide biosynthetic process"/>
    <property type="evidence" value="ECO:0007669"/>
    <property type="project" value="TreeGrafter"/>
</dbReference>
<dbReference type="Pfam" id="PF00668">
    <property type="entry name" value="Condensation"/>
    <property type="match status" value="1"/>
</dbReference>
<dbReference type="GO" id="GO:0005737">
    <property type="term" value="C:cytoplasm"/>
    <property type="evidence" value="ECO:0007669"/>
    <property type="project" value="TreeGrafter"/>
</dbReference>
<feature type="domain" description="Condensation" evidence="1">
    <location>
        <begin position="105"/>
        <end position="257"/>
    </location>
</feature>
<dbReference type="KEGG" id="kqi:F1D05_09210"/>
<dbReference type="Proteomes" id="UP000515563">
    <property type="component" value="Chromosome"/>
</dbReference>
<reference evidence="3" key="1">
    <citation type="submission" date="2019-09" db="EMBL/GenBank/DDBJ databases">
        <title>Antimicrobial potential of Antarctic Bacteria.</title>
        <authorList>
            <person name="Benaud N."/>
            <person name="Edwards R.J."/>
            <person name="Ferrari B.C."/>
        </authorList>
    </citation>
    <scope>NUCLEOTIDE SEQUENCE [LARGE SCALE GENOMIC DNA]</scope>
    <source>
        <strain evidence="3">SPB151</strain>
    </source>
</reference>
<evidence type="ECO:0000259" key="1">
    <source>
        <dbReference type="Pfam" id="PF00668"/>
    </source>
</evidence>
<accession>A0A7G6WVL7</accession>
<keyword evidence="3" id="KW-1185">Reference proteome</keyword>
<dbReference type="GO" id="GO:0003824">
    <property type="term" value="F:catalytic activity"/>
    <property type="evidence" value="ECO:0007669"/>
    <property type="project" value="InterPro"/>
</dbReference>
<dbReference type="AlphaFoldDB" id="A0A7G6WVL7"/>
<dbReference type="InterPro" id="IPR023213">
    <property type="entry name" value="CAT-like_dom_sf"/>
</dbReference>
<dbReference type="SUPFAM" id="SSF52777">
    <property type="entry name" value="CoA-dependent acyltransferases"/>
    <property type="match status" value="2"/>
</dbReference>
<dbReference type="RefSeq" id="WP_185446868.1">
    <property type="nucleotide sequence ID" value="NZ_CP043661.1"/>
</dbReference>
<dbReference type="GO" id="GO:0008610">
    <property type="term" value="P:lipid biosynthetic process"/>
    <property type="evidence" value="ECO:0007669"/>
    <property type="project" value="UniProtKB-ARBA"/>
</dbReference>
<dbReference type="PANTHER" id="PTHR45527">
    <property type="entry name" value="NONRIBOSOMAL PEPTIDE SYNTHETASE"/>
    <property type="match status" value="1"/>
</dbReference>
<dbReference type="GO" id="GO:0044550">
    <property type="term" value="P:secondary metabolite biosynthetic process"/>
    <property type="evidence" value="ECO:0007669"/>
    <property type="project" value="TreeGrafter"/>
</dbReference>
<dbReference type="InterPro" id="IPR001242">
    <property type="entry name" value="Condensation_dom"/>
</dbReference>
<proteinExistence type="predicted"/>
<gene>
    <name evidence="2" type="ORF">F1D05_09210</name>
</gene>